<accession>A0A4S8QM93</accession>
<protein>
    <recommendedName>
        <fullName evidence="2">C2H2-type domain-containing protein</fullName>
    </recommendedName>
</protein>
<feature type="compositionally biased region" description="Basic and acidic residues" evidence="1">
    <location>
        <begin position="53"/>
        <end position="67"/>
    </location>
</feature>
<dbReference type="SMART" id="SM00355">
    <property type="entry name" value="ZnF_C2H2"/>
    <property type="match status" value="2"/>
</dbReference>
<evidence type="ECO:0000259" key="2">
    <source>
        <dbReference type="SMART" id="SM00355"/>
    </source>
</evidence>
<keyword evidence="4" id="KW-1185">Reference proteome</keyword>
<feature type="compositionally biased region" description="Basic and acidic residues" evidence="1">
    <location>
        <begin position="99"/>
        <end position="110"/>
    </location>
</feature>
<evidence type="ECO:0000313" key="4">
    <source>
        <dbReference type="Proteomes" id="UP000308671"/>
    </source>
</evidence>
<feature type="compositionally biased region" description="Basic residues" evidence="1">
    <location>
        <begin position="68"/>
        <end position="95"/>
    </location>
</feature>
<dbReference type="InterPro" id="IPR013087">
    <property type="entry name" value="Znf_C2H2_type"/>
</dbReference>
<feature type="domain" description="C2H2-type" evidence="2">
    <location>
        <begin position="223"/>
        <end position="247"/>
    </location>
</feature>
<comment type="caution">
    <text evidence="3">The sequence shown here is derived from an EMBL/GenBank/DDBJ whole genome shotgun (WGS) entry which is preliminary data.</text>
</comment>
<evidence type="ECO:0000256" key="1">
    <source>
        <dbReference type="SAM" id="MobiDB-lite"/>
    </source>
</evidence>
<sequence length="301" mass="34574">MVNTNDCHWYRPPRSPNLAYPQPKKVPESNSKAMNDAEPQSKKTSDSGSNPQEQEKQDKKPISEAKRQRDKRRWKKYSDKKKQKKQAKKLKKYQNKQKISKELDGNDNNKNKLPPTPQLNPTKSFGNAAHDEFPGFGDPMSIDDDHDDSFLQKSTVSVTVQPVGTTTINLDSTLRAIARNARLQIDIVDASYQKVNIQGRSWNKFEDFLSDLKLMPPDLFRPYQCSICSDYTVGKRYSLRAHYMTKHGQVLEFPKTSLKSPWAMDLLAWKCQLCPPGSLQGLHSERTTLKNHLQSQHFNKL</sequence>
<organism evidence="3 4">
    <name type="scientific">Botrytis galanthina</name>
    <dbReference type="NCBI Taxonomy" id="278940"/>
    <lineage>
        <taxon>Eukaryota</taxon>
        <taxon>Fungi</taxon>
        <taxon>Dikarya</taxon>
        <taxon>Ascomycota</taxon>
        <taxon>Pezizomycotina</taxon>
        <taxon>Leotiomycetes</taxon>
        <taxon>Helotiales</taxon>
        <taxon>Sclerotiniaceae</taxon>
        <taxon>Botrytis</taxon>
    </lineage>
</organism>
<feature type="domain" description="C2H2-type" evidence="2">
    <location>
        <begin position="269"/>
        <end position="297"/>
    </location>
</feature>
<feature type="region of interest" description="Disordered" evidence="1">
    <location>
        <begin position="1"/>
        <end position="148"/>
    </location>
</feature>
<reference evidence="3 4" key="1">
    <citation type="submission" date="2017-12" db="EMBL/GenBank/DDBJ databases">
        <title>Comparative genomics of Botrytis spp.</title>
        <authorList>
            <person name="Valero-Jimenez C.A."/>
            <person name="Tapia P."/>
            <person name="Veloso J."/>
            <person name="Silva-Moreno E."/>
            <person name="Staats M."/>
            <person name="Valdes J.H."/>
            <person name="Van Kan J.A.L."/>
        </authorList>
    </citation>
    <scope>NUCLEOTIDE SEQUENCE [LARGE SCALE GENOMIC DNA]</scope>
    <source>
        <strain evidence="3 4">MUCL435</strain>
    </source>
</reference>
<dbReference type="EMBL" id="PQXL01000452">
    <property type="protein sequence ID" value="THV45760.1"/>
    <property type="molecule type" value="Genomic_DNA"/>
</dbReference>
<evidence type="ECO:0000313" key="3">
    <source>
        <dbReference type="EMBL" id="THV45760.1"/>
    </source>
</evidence>
<name>A0A4S8QM93_9HELO</name>
<dbReference type="OrthoDB" id="10333730at2759"/>
<gene>
    <name evidence="3" type="ORF">BGAL_0453g00020</name>
</gene>
<proteinExistence type="predicted"/>
<dbReference type="AlphaFoldDB" id="A0A4S8QM93"/>
<dbReference type="Proteomes" id="UP000308671">
    <property type="component" value="Unassembled WGS sequence"/>
</dbReference>